<dbReference type="GO" id="GO:0016491">
    <property type="term" value="F:oxidoreductase activity"/>
    <property type="evidence" value="ECO:0007669"/>
    <property type="project" value="UniProtKB-UniRule"/>
</dbReference>
<feature type="domain" description="Nitroreductase" evidence="6">
    <location>
        <begin position="18"/>
        <end position="177"/>
    </location>
</feature>
<evidence type="ECO:0000313" key="7">
    <source>
        <dbReference type="EMBL" id="AAT27813.1"/>
    </source>
</evidence>
<dbReference type="PANTHER" id="PTHR43425">
    <property type="entry name" value="OXYGEN-INSENSITIVE NADPH NITROREDUCTASE"/>
    <property type="match status" value="1"/>
</dbReference>
<dbReference type="KEGG" id="mmo:MMOB3270"/>
<organism evidence="7 8">
    <name type="scientific">Mycoplasma mobile (strain ATCC 43663 / 163K / NCTC 11711)</name>
    <name type="common">Mesomycoplasma mobile</name>
    <dbReference type="NCBI Taxonomy" id="267748"/>
    <lineage>
        <taxon>Bacteria</taxon>
        <taxon>Bacillati</taxon>
        <taxon>Mycoplasmatota</taxon>
        <taxon>Mycoplasmoidales</taxon>
        <taxon>Metamycoplasmataceae</taxon>
        <taxon>Mesomycoplasma</taxon>
    </lineage>
</organism>
<comment type="similarity">
    <text evidence="1 5">Belongs to the flavin oxidoreductase frp family.</text>
</comment>
<dbReference type="InterPro" id="IPR016446">
    <property type="entry name" value="Flavin_OxRdtase_Frp"/>
</dbReference>
<dbReference type="eggNOG" id="COG0778">
    <property type="taxonomic scope" value="Bacteria"/>
</dbReference>
<name>Q6KHW3_MYCM1</name>
<accession>Q6KHW3</accession>
<dbReference type="Proteomes" id="UP000009072">
    <property type="component" value="Chromosome"/>
</dbReference>
<protein>
    <submittedName>
        <fullName evidence="7">NADPH-linked nitro/flavin oxidoreductase</fullName>
    </submittedName>
</protein>
<sequence length="255" mass="29131">MFYILVYKRRNMIENLISRKSSRAFKDEKISEKDLKTLIDVMNTSATSSNAHQSSVIVVTEMNTKKKIYEILGSNPTQTHIYKNSALFVFVADFNRTLISSKIHKISYKQNNLNDLLTAFGDAYIQATRLESAALELDFGTCYIGGIRNSAESILQIKKLLNISGKAIPILAITLGKEEIKNGLKPKLNRVYLEKYDVSVLEKEIKAYDKVLNNFWTKLNMSGDYSSSTIKTYSNEVNNETWKETIDKIWTKEII</sequence>
<dbReference type="Gene3D" id="3.40.109.10">
    <property type="entry name" value="NADH Oxidase"/>
    <property type="match status" value="1"/>
</dbReference>
<dbReference type="OrthoDB" id="9812105at2"/>
<evidence type="ECO:0000256" key="2">
    <source>
        <dbReference type="ARBA" id="ARBA00022630"/>
    </source>
</evidence>
<dbReference type="PANTHER" id="PTHR43425:SF2">
    <property type="entry name" value="OXYGEN-INSENSITIVE NADPH NITROREDUCTASE"/>
    <property type="match status" value="1"/>
</dbReference>
<dbReference type="PIRSF" id="PIRSF005426">
    <property type="entry name" value="Frp"/>
    <property type="match status" value="1"/>
</dbReference>
<keyword evidence="4 5" id="KW-0560">Oxidoreductase</keyword>
<evidence type="ECO:0000256" key="1">
    <source>
        <dbReference type="ARBA" id="ARBA00008366"/>
    </source>
</evidence>
<dbReference type="InterPro" id="IPR000415">
    <property type="entry name" value="Nitroreductase-like"/>
</dbReference>
<evidence type="ECO:0000256" key="4">
    <source>
        <dbReference type="ARBA" id="ARBA00023002"/>
    </source>
</evidence>
<gene>
    <name evidence="7" type="ordered locus">MMOB3270</name>
</gene>
<keyword evidence="5" id="KW-0521">NADP</keyword>
<evidence type="ECO:0000256" key="5">
    <source>
        <dbReference type="PIRNR" id="PIRNR005426"/>
    </source>
</evidence>
<keyword evidence="2 5" id="KW-0285">Flavoprotein</keyword>
<reference evidence="7 8" key="1">
    <citation type="journal article" date="2004" name="Genome Res.">
        <title>The complete genome and proteome of Mycoplasma mobile.</title>
        <authorList>
            <person name="Jaffe J.D."/>
            <person name="Stange-Thomann N."/>
            <person name="Smith C."/>
            <person name="DeCaprio D."/>
            <person name="Fisher S."/>
            <person name="Butler J."/>
            <person name="Calvo S."/>
            <person name="Elkins T."/>
            <person name="FitzGerald M.G."/>
            <person name="Hafez N."/>
            <person name="Kodira C.D."/>
            <person name="Major J."/>
            <person name="Wang S."/>
            <person name="Wilkinson J."/>
            <person name="Nicol R."/>
            <person name="Nusbaum C."/>
            <person name="Birren B."/>
            <person name="Berg H.C."/>
            <person name="Church G.M."/>
        </authorList>
    </citation>
    <scope>NUCLEOTIDE SEQUENCE [LARGE SCALE GENOMIC DNA]</scope>
    <source>
        <strain evidence="8">ATCC 43663 / 163K / NCTC 11711</strain>
    </source>
</reference>
<dbReference type="HOGENOM" id="CLU_070764_0_3_14"/>
<keyword evidence="3 5" id="KW-0288">FMN</keyword>
<dbReference type="SUPFAM" id="SSF55469">
    <property type="entry name" value="FMN-dependent nitroreductase-like"/>
    <property type="match status" value="1"/>
</dbReference>
<dbReference type="STRING" id="267748.MMOB3270"/>
<evidence type="ECO:0000256" key="3">
    <source>
        <dbReference type="ARBA" id="ARBA00022643"/>
    </source>
</evidence>
<dbReference type="AlphaFoldDB" id="Q6KHW3"/>
<evidence type="ECO:0000259" key="6">
    <source>
        <dbReference type="Pfam" id="PF00881"/>
    </source>
</evidence>
<dbReference type="EMBL" id="AE017308">
    <property type="protein sequence ID" value="AAT27813.1"/>
    <property type="molecule type" value="Genomic_DNA"/>
</dbReference>
<keyword evidence="8" id="KW-1185">Reference proteome</keyword>
<proteinExistence type="inferred from homology"/>
<dbReference type="Pfam" id="PF00881">
    <property type="entry name" value="Nitroreductase"/>
    <property type="match status" value="1"/>
</dbReference>
<evidence type="ECO:0000313" key="8">
    <source>
        <dbReference type="Proteomes" id="UP000009072"/>
    </source>
</evidence>
<dbReference type="InterPro" id="IPR029479">
    <property type="entry name" value="Nitroreductase"/>
</dbReference>